<evidence type="ECO:0000313" key="2">
    <source>
        <dbReference type="EMBL" id="MFG6414418.1"/>
    </source>
</evidence>
<gene>
    <name evidence="2" type="ORF">ACG02S_10975</name>
</gene>
<feature type="compositionally biased region" description="Basic and acidic residues" evidence="1">
    <location>
        <begin position="67"/>
        <end position="80"/>
    </location>
</feature>
<comment type="caution">
    <text evidence="2">The sequence shown here is derived from an EMBL/GenBank/DDBJ whole genome shotgun (WGS) entry which is preliminary data.</text>
</comment>
<reference evidence="2 3" key="1">
    <citation type="submission" date="2024-09" db="EMBL/GenBank/DDBJ databases">
        <title>Novel species of the genus Pelomonas and Roseateles isolated from streams.</title>
        <authorList>
            <person name="Lu H."/>
        </authorList>
    </citation>
    <scope>NUCLEOTIDE SEQUENCE [LARGE SCALE GENOMIC DNA]</scope>
    <source>
        <strain evidence="2 3">DC23W</strain>
    </source>
</reference>
<feature type="region of interest" description="Disordered" evidence="1">
    <location>
        <begin position="1"/>
        <end position="95"/>
    </location>
</feature>
<accession>A0ABW7ELR9</accession>
<protein>
    <submittedName>
        <fullName evidence="2">CrpP-related protein</fullName>
    </submittedName>
</protein>
<dbReference type="Proteomes" id="UP001606300">
    <property type="component" value="Unassembled WGS sequence"/>
</dbReference>
<dbReference type="RefSeq" id="WP_394470493.1">
    <property type="nucleotide sequence ID" value="NZ_JBIGHY010000003.1"/>
</dbReference>
<dbReference type="EMBL" id="JBIGHY010000003">
    <property type="protein sequence ID" value="MFG6414418.1"/>
    <property type="molecule type" value="Genomic_DNA"/>
</dbReference>
<keyword evidence="3" id="KW-1185">Reference proteome</keyword>
<feature type="compositionally biased region" description="Basic residues" evidence="1">
    <location>
        <begin position="83"/>
        <end position="95"/>
    </location>
</feature>
<dbReference type="NCBIfam" id="NF041856">
    <property type="entry name" value="CrpP_rel_fam"/>
    <property type="match status" value="1"/>
</dbReference>
<sequence>MNYPLPPRRARPSPRVPALPLSEAERSELRRQGAKAAARGEAHDANPLSQSRNQPHATGESAQLWRQRSEAWKQGHEAQSRSRTARTKRPAAGRR</sequence>
<dbReference type="InterPro" id="IPR049847">
    <property type="entry name" value="CrpP-rel"/>
</dbReference>
<feature type="compositionally biased region" description="Polar residues" evidence="1">
    <location>
        <begin position="47"/>
        <end position="66"/>
    </location>
</feature>
<proteinExistence type="predicted"/>
<evidence type="ECO:0000256" key="1">
    <source>
        <dbReference type="SAM" id="MobiDB-lite"/>
    </source>
</evidence>
<name>A0ABW7ELR9_9BURK</name>
<organism evidence="2 3">
    <name type="scientific">Pelomonas dachongensis</name>
    <dbReference type="NCBI Taxonomy" id="3299029"/>
    <lineage>
        <taxon>Bacteria</taxon>
        <taxon>Pseudomonadati</taxon>
        <taxon>Pseudomonadota</taxon>
        <taxon>Betaproteobacteria</taxon>
        <taxon>Burkholderiales</taxon>
        <taxon>Sphaerotilaceae</taxon>
        <taxon>Roseateles</taxon>
    </lineage>
</organism>
<evidence type="ECO:0000313" key="3">
    <source>
        <dbReference type="Proteomes" id="UP001606300"/>
    </source>
</evidence>